<comment type="caution">
    <text evidence="7">The sequence shown here is derived from an EMBL/GenBank/DDBJ whole genome shotgun (WGS) entry which is preliminary data.</text>
</comment>
<evidence type="ECO:0000256" key="1">
    <source>
        <dbReference type="ARBA" id="ARBA00023125"/>
    </source>
</evidence>
<evidence type="ECO:0000256" key="2">
    <source>
        <dbReference type="ARBA" id="ARBA00023155"/>
    </source>
</evidence>
<keyword evidence="8" id="KW-1185">Reference proteome</keyword>
<feature type="DNA-binding region" description="Homeobox" evidence="4">
    <location>
        <begin position="51"/>
        <end position="110"/>
    </location>
</feature>
<protein>
    <recommendedName>
        <fullName evidence="6">Homeobox domain-containing protein</fullName>
    </recommendedName>
</protein>
<proteinExistence type="predicted"/>
<dbReference type="PANTHER" id="PTHR24327:SF41">
    <property type="entry name" value="BRAIN-SPECIFIC HOMEOBOX PROTEIN"/>
    <property type="match status" value="1"/>
</dbReference>
<dbReference type="PROSITE" id="PS50071">
    <property type="entry name" value="HOMEOBOX_2"/>
    <property type="match status" value="1"/>
</dbReference>
<dbReference type="CDD" id="cd00086">
    <property type="entry name" value="homeodomain"/>
    <property type="match status" value="1"/>
</dbReference>
<organism evidence="7 8">
    <name type="scientific">Basidiobolus ranarum</name>
    <dbReference type="NCBI Taxonomy" id="34480"/>
    <lineage>
        <taxon>Eukaryota</taxon>
        <taxon>Fungi</taxon>
        <taxon>Fungi incertae sedis</taxon>
        <taxon>Zoopagomycota</taxon>
        <taxon>Entomophthoromycotina</taxon>
        <taxon>Basidiobolomycetes</taxon>
        <taxon>Basidiobolales</taxon>
        <taxon>Basidiobolaceae</taxon>
        <taxon>Basidiobolus</taxon>
    </lineage>
</organism>
<keyword evidence="1 4" id="KW-0238">DNA-binding</keyword>
<dbReference type="EMBL" id="JASJQH010000413">
    <property type="protein sequence ID" value="KAK9764515.1"/>
    <property type="molecule type" value="Genomic_DNA"/>
</dbReference>
<evidence type="ECO:0000256" key="4">
    <source>
        <dbReference type="PROSITE-ProRule" id="PRU00108"/>
    </source>
</evidence>
<feature type="domain" description="Homeobox" evidence="6">
    <location>
        <begin position="49"/>
        <end position="109"/>
    </location>
</feature>
<dbReference type="Pfam" id="PF00046">
    <property type="entry name" value="Homeodomain"/>
    <property type="match status" value="1"/>
</dbReference>
<evidence type="ECO:0000256" key="5">
    <source>
        <dbReference type="RuleBase" id="RU000682"/>
    </source>
</evidence>
<dbReference type="PANTHER" id="PTHR24327">
    <property type="entry name" value="HOMEOBOX PROTEIN"/>
    <property type="match status" value="1"/>
</dbReference>
<dbReference type="InterPro" id="IPR009057">
    <property type="entry name" value="Homeodomain-like_sf"/>
</dbReference>
<dbReference type="InterPro" id="IPR001356">
    <property type="entry name" value="HD"/>
</dbReference>
<name>A0ABR2WSR3_9FUNG</name>
<dbReference type="PROSITE" id="PS00027">
    <property type="entry name" value="HOMEOBOX_1"/>
    <property type="match status" value="1"/>
</dbReference>
<reference evidence="7 8" key="1">
    <citation type="submission" date="2023-04" db="EMBL/GenBank/DDBJ databases">
        <title>Genome of Basidiobolus ranarum AG-B5.</title>
        <authorList>
            <person name="Stajich J.E."/>
            <person name="Carter-House D."/>
            <person name="Gryganskyi A."/>
        </authorList>
    </citation>
    <scope>NUCLEOTIDE SEQUENCE [LARGE SCALE GENOMIC DNA]</scope>
    <source>
        <strain evidence="7 8">AG-B5</strain>
    </source>
</reference>
<evidence type="ECO:0000313" key="7">
    <source>
        <dbReference type="EMBL" id="KAK9764515.1"/>
    </source>
</evidence>
<comment type="subcellular location">
    <subcellularLocation>
        <location evidence="4 5">Nucleus</location>
    </subcellularLocation>
</comment>
<dbReference type="Gene3D" id="1.10.10.60">
    <property type="entry name" value="Homeodomain-like"/>
    <property type="match status" value="1"/>
</dbReference>
<keyword evidence="2 4" id="KW-0371">Homeobox</keyword>
<dbReference type="Proteomes" id="UP001479436">
    <property type="component" value="Unassembled WGS sequence"/>
</dbReference>
<evidence type="ECO:0000313" key="8">
    <source>
        <dbReference type="Proteomes" id="UP001479436"/>
    </source>
</evidence>
<dbReference type="InterPro" id="IPR017970">
    <property type="entry name" value="Homeobox_CS"/>
</dbReference>
<gene>
    <name evidence="7" type="ORF">K7432_007907</name>
</gene>
<sequence length="384" mass="43653">MTKFNHHLPEFLLDNPQLSIDTASEIKTIDSIKNRNSKESMKFQMEDTDREIKRRNRLNPQQVNRLMQVFEQTTKPRTEVRRTLAKELGMHQRAVQIWFQNRRQKLKKEQQGNFLVESSYLLRECTFNSDEAVHNPFSLSSSSFEHSNSPHCPSTPLSFHQSPSFHFHDRSSTSPVNNSRLSDGGEYALSIGSSVDSVDYNCSLNLEVALKGRPSDYGTDHLEKPSYGFTHNYSNTAELNTFTCSASYSQYSDYSGYNAYPRDHIMSHYMSNKESIQSERSAASNTLYFLSPEHQQKNEGVVPITYECQQESQRSSLFCSPEMRGSSISSTGSIPSGILEDRLKMKPCLEDATNLVPLSSVKRKASDMNSSLIDGNLQDMLAFL</sequence>
<dbReference type="SMART" id="SM00389">
    <property type="entry name" value="HOX"/>
    <property type="match status" value="1"/>
</dbReference>
<keyword evidence="3 4" id="KW-0539">Nucleus</keyword>
<accession>A0ABR2WSR3</accession>
<dbReference type="InterPro" id="IPR050460">
    <property type="entry name" value="Distal-less_Homeobox_TF"/>
</dbReference>
<evidence type="ECO:0000259" key="6">
    <source>
        <dbReference type="PROSITE" id="PS50071"/>
    </source>
</evidence>
<dbReference type="SUPFAM" id="SSF46689">
    <property type="entry name" value="Homeodomain-like"/>
    <property type="match status" value="1"/>
</dbReference>
<evidence type="ECO:0000256" key="3">
    <source>
        <dbReference type="ARBA" id="ARBA00023242"/>
    </source>
</evidence>